<feature type="region of interest" description="Disordered" evidence="1">
    <location>
        <begin position="244"/>
        <end position="264"/>
    </location>
</feature>
<dbReference type="InterPro" id="IPR038062">
    <property type="entry name" value="ScdA-like_N_sf"/>
</dbReference>
<dbReference type="Pfam" id="PF13596">
    <property type="entry name" value="PAS_10"/>
    <property type="match status" value="1"/>
</dbReference>
<protein>
    <recommendedName>
        <fullName evidence="2">Hemerythrin-like domain-containing protein</fullName>
    </recommendedName>
</protein>
<dbReference type="AlphaFoldDB" id="S3LAL3"/>
<dbReference type="Gene3D" id="1.20.120.520">
    <property type="entry name" value="nmb1532 protein domain like"/>
    <property type="match status" value="1"/>
</dbReference>
<dbReference type="InterPro" id="IPR012312">
    <property type="entry name" value="Hemerythrin-like"/>
</dbReference>
<sequence>MEMKQSLAGIDEAKMKTVIQLKNDYNTGKISLADAKRILKEKVGTLKPYEIALAEQELKEFDENECQKEDIQKMLELFEDVMDTSRPDLPDDHPIMCYYRENDALKKILFEIEDLVQYPLIKNQWLELYDRLDQFRIHLSRKQNQLYPILEKKGFDRPTTTMWTLDNFIRDEIRDARKLLEDDSDDQFIAVQPSIVADVRDLLQKEEAILYPTSLAMISDKEFEEMKSGDREIGFAWINGNGTNEANDKSGSGQAVQTAQASSAQTSSLTEDLAAVLRKHGLNAGGSSVFDVATGKLTLEQINLIYRHLPVDLSYVDENETVCFYSDTEHRVFPRSKNVIGRNVKNCHPRASVHIVEEIIEKFRSGEQDSAEFWINKPGIFIYILYIAVRDENGKFRGILEMMQDCTHIRSLTDSQTLLTWKKGGKVNGQTVIQEHPTESGNGNTAEVHTSGTKNPHGNHGNKKLTAADITAETFLKDIFADYPALKDQMEEISPKFKMLKTPLARIMLPKATIAIASERTGVELNTLIEEIKRRIGK</sequence>
<dbReference type="SUPFAM" id="SSF55785">
    <property type="entry name" value="PYP-like sensor domain (PAS domain)"/>
    <property type="match status" value="1"/>
</dbReference>
<dbReference type="EMBL" id="ATFC01000003">
    <property type="protein sequence ID" value="EPF47483.1"/>
    <property type="molecule type" value="Genomic_DNA"/>
</dbReference>
<feature type="compositionally biased region" description="Low complexity" evidence="1">
    <location>
        <begin position="250"/>
        <end position="264"/>
    </location>
</feature>
<evidence type="ECO:0000259" key="2">
    <source>
        <dbReference type="Pfam" id="PF01814"/>
    </source>
</evidence>
<proteinExistence type="predicted"/>
<comment type="caution">
    <text evidence="3">The sequence shown here is derived from an EMBL/GenBank/DDBJ whole genome shotgun (WGS) entry which is preliminary data.</text>
</comment>
<dbReference type="Gene3D" id="1.10.3910.10">
    <property type="entry name" value="SP0561-like"/>
    <property type="match status" value="1"/>
</dbReference>
<feature type="domain" description="Hemerythrin-like" evidence="2">
    <location>
        <begin position="100"/>
        <end position="212"/>
    </location>
</feature>
<reference evidence="3 4" key="1">
    <citation type="submission" date="2013-04" db="EMBL/GenBank/DDBJ databases">
        <title>The Genome Sequence of Treponema vincentii F0403.</title>
        <authorList>
            <consortium name="The Broad Institute Genomics Platform"/>
            <person name="Earl A."/>
            <person name="Ward D."/>
            <person name="Feldgarden M."/>
            <person name="Gevers D."/>
            <person name="Leonetti C."/>
            <person name="Izard J."/>
            <person name="Walker B."/>
            <person name="Young S."/>
            <person name="Zeng Q."/>
            <person name="Gargeya S."/>
            <person name="Fitzgerald M."/>
            <person name="Haas B."/>
            <person name="Abouelleil A."/>
            <person name="Allen A.W."/>
            <person name="Alvarado L."/>
            <person name="Arachchi H.M."/>
            <person name="Berlin A.M."/>
            <person name="Chapman S.B."/>
            <person name="Gainer-Dewar J."/>
            <person name="Goldberg J."/>
            <person name="Griggs A."/>
            <person name="Gujja S."/>
            <person name="Hansen M."/>
            <person name="Howarth C."/>
            <person name="Imamovic A."/>
            <person name="Ireland A."/>
            <person name="Larimer J."/>
            <person name="McCowan C."/>
            <person name="Murphy C."/>
            <person name="Pearson M."/>
            <person name="Poon T.W."/>
            <person name="Priest M."/>
            <person name="Roberts A."/>
            <person name="Saif S."/>
            <person name="Shea T."/>
            <person name="Sisk P."/>
            <person name="Sykes S."/>
            <person name="Wortman J."/>
            <person name="Nusbaum C."/>
            <person name="Birren B."/>
        </authorList>
    </citation>
    <scope>NUCLEOTIDE SEQUENCE [LARGE SCALE GENOMIC DNA]</scope>
    <source>
        <strain evidence="3 4">F0403</strain>
    </source>
</reference>
<evidence type="ECO:0000313" key="4">
    <source>
        <dbReference type="Proteomes" id="UP000014605"/>
    </source>
</evidence>
<dbReference type="PANTHER" id="PTHR39966:SF3">
    <property type="entry name" value="DUF438 DOMAIN-CONTAINING PROTEIN"/>
    <property type="match status" value="1"/>
</dbReference>
<feature type="compositionally biased region" description="Polar residues" evidence="1">
    <location>
        <begin position="435"/>
        <end position="456"/>
    </location>
</feature>
<feature type="region of interest" description="Disordered" evidence="1">
    <location>
        <begin position="435"/>
        <end position="462"/>
    </location>
</feature>
<dbReference type="GO" id="GO:0005886">
    <property type="term" value="C:plasma membrane"/>
    <property type="evidence" value="ECO:0007669"/>
    <property type="project" value="TreeGrafter"/>
</dbReference>
<dbReference type="Pfam" id="PF01814">
    <property type="entry name" value="Hemerythrin"/>
    <property type="match status" value="1"/>
</dbReference>
<gene>
    <name evidence="3" type="ORF">HMPREF1222_00760</name>
</gene>
<organism evidence="3 4">
    <name type="scientific">Treponema vincentii F0403</name>
    <dbReference type="NCBI Taxonomy" id="1125702"/>
    <lineage>
        <taxon>Bacteria</taxon>
        <taxon>Pseudomonadati</taxon>
        <taxon>Spirochaetota</taxon>
        <taxon>Spirochaetia</taxon>
        <taxon>Spirochaetales</taxon>
        <taxon>Treponemataceae</taxon>
        <taxon>Treponema</taxon>
    </lineage>
</organism>
<dbReference type="HOGENOM" id="CLU_026706_1_0_12"/>
<evidence type="ECO:0000256" key="1">
    <source>
        <dbReference type="SAM" id="MobiDB-lite"/>
    </source>
</evidence>
<dbReference type="PANTHER" id="PTHR39966">
    <property type="entry name" value="BLL2471 PROTEIN-RELATED"/>
    <property type="match status" value="1"/>
</dbReference>
<name>S3LAL3_9SPIR</name>
<evidence type="ECO:0000313" key="3">
    <source>
        <dbReference type="EMBL" id="EPF47483.1"/>
    </source>
</evidence>
<dbReference type="Gene3D" id="3.30.450.20">
    <property type="entry name" value="PAS domain"/>
    <property type="match status" value="1"/>
</dbReference>
<accession>S3LAL3</accession>
<dbReference type="PATRIC" id="fig|1125702.3.peg.797"/>
<dbReference type="InterPro" id="IPR035965">
    <property type="entry name" value="PAS-like_dom_sf"/>
</dbReference>
<dbReference type="Proteomes" id="UP000014605">
    <property type="component" value="Unassembled WGS sequence"/>
</dbReference>
<keyword evidence="4" id="KW-1185">Reference proteome</keyword>